<dbReference type="Gene3D" id="1.10.45.10">
    <property type="entry name" value="Vanillyl-alcohol Oxidase, Chain A, domain 4"/>
    <property type="match status" value="1"/>
</dbReference>
<dbReference type="GO" id="GO:0022904">
    <property type="term" value="P:respiratory electron transport chain"/>
    <property type="evidence" value="ECO:0007669"/>
    <property type="project" value="TreeGrafter"/>
</dbReference>
<proteinExistence type="inferred from homology"/>
<dbReference type="RefSeq" id="WP_027008897.1">
    <property type="nucleotide sequence ID" value="NZ_CP091521.1"/>
</dbReference>
<dbReference type="KEGG" id="ckh:LVJ77_01575"/>
<evidence type="ECO:0000259" key="5">
    <source>
        <dbReference type="PROSITE" id="PS51387"/>
    </source>
</evidence>
<sequence length="457" mass="49671">MSPEALKKHLQTLVPEHTFVADPEPLFTDQRRRYRSRNALALMPDSVENVQKIMRFCHEHRIPVTPQGGNTGLVGGSVAQGGVLLNLSRLNRVRRISLPDNAITVEAGCTLAQVQAAAQQIGRLFPLDLASAGSCQIGGNIACNAGGLNVLRYGTMRDLVLGLEVVLADGTLLSHLEPLHKNTTGYDIKHLFIGSEGTLGIITAAALKLFARPRQTATAWVGVRDIAQALDLLTSVRDAFAGRLLSCELLSRFALDLSARHSKIPQPLDAEWHLLLELDDSLPEPPLETALGEHLYAHGFADAVLAQSEAQRRDLWTLRENVSAAQRSLGVSIKHDIALPIERLADFVQNCGRRLAEALPAVQIVVFGHLGDGSLHYNTFLPDTLDNRAYQREDEINRLVYQQVLAHGGSIAAEHGIGRLKTAHLPSVRAPAEIALMRAIKAQLDPHGILNAGVLFA</sequence>
<dbReference type="InterPro" id="IPR016167">
    <property type="entry name" value="FAD-bd_PCMH_sub1"/>
</dbReference>
<dbReference type="Proteomes" id="UP000831534">
    <property type="component" value="Chromosome"/>
</dbReference>
<feature type="domain" description="FAD-binding PCMH-type" evidence="5">
    <location>
        <begin position="34"/>
        <end position="212"/>
    </location>
</feature>
<dbReference type="GO" id="GO:0071949">
    <property type="term" value="F:FAD binding"/>
    <property type="evidence" value="ECO:0007669"/>
    <property type="project" value="InterPro"/>
</dbReference>
<dbReference type="Gene3D" id="3.30.70.2740">
    <property type="match status" value="1"/>
</dbReference>
<dbReference type="InterPro" id="IPR004113">
    <property type="entry name" value="FAD-bd_oxidored_4_C"/>
</dbReference>
<dbReference type="InterPro" id="IPR051264">
    <property type="entry name" value="FAD-oxidored/transferase_4"/>
</dbReference>
<comment type="similarity">
    <text evidence="2">Belongs to the FAD-binding oxidoreductase/transferase type 4 family.</text>
</comment>
<evidence type="ECO:0000313" key="6">
    <source>
        <dbReference type="EMBL" id="UOP05029.1"/>
    </source>
</evidence>
<comment type="cofactor">
    <cofactor evidence="1">
        <name>FAD</name>
        <dbReference type="ChEBI" id="CHEBI:57692"/>
    </cofactor>
</comment>
<dbReference type="InterPro" id="IPR016164">
    <property type="entry name" value="FAD-linked_Oxase-like_C"/>
</dbReference>
<dbReference type="InterPro" id="IPR016166">
    <property type="entry name" value="FAD-bd_PCMH"/>
</dbReference>
<gene>
    <name evidence="6" type="ORF">LVJ77_01575</name>
</gene>
<dbReference type="AlphaFoldDB" id="A0A8T9MUT0"/>
<dbReference type="Gene3D" id="3.30.70.2190">
    <property type="match status" value="1"/>
</dbReference>
<keyword evidence="4" id="KW-0274">FAD</keyword>
<evidence type="ECO:0000256" key="2">
    <source>
        <dbReference type="ARBA" id="ARBA00008000"/>
    </source>
</evidence>
<dbReference type="EMBL" id="CP091521">
    <property type="protein sequence ID" value="UOP05029.1"/>
    <property type="molecule type" value="Genomic_DNA"/>
</dbReference>
<keyword evidence="7" id="KW-1185">Reference proteome</keyword>
<name>A0A8T9MUT0_9NEIS</name>
<dbReference type="PROSITE" id="PS51387">
    <property type="entry name" value="FAD_PCMH"/>
    <property type="match status" value="1"/>
</dbReference>
<evidence type="ECO:0000256" key="4">
    <source>
        <dbReference type="ARBA" id="ARBA00022827"/>
    </source>
</evidence>
<accession>A0A8T9MUT0</accession>
<evidence type="ECO:0000313" key="7">
    <source>
        <dbReference type="Proteomes" id="UP000831534"/>
    </source>
</evidence>
<dbReference type="SUPFAM" id="SSF56176">
    <property type="entry name" value="FAD-binding/transporter-associated domain-like"/>
    <property type="match status" value="1"/>
</dbReference>
<reference evidence="6" key="1">
    <citation type="journal article" date="2022" name="Res Sq">
        <title>Evolution of multicellular longitudinally dividing oral cavity symbionts (Neisseriaceae).</title>
        <authorList>
            <person name="Nyongesa S."/>
            <person name="Weber P."/>
            <person name="Bernet E."/>
            <person name="Pullido F."/>
            <person name="Nieckarz M."/>
            <person name="Delaby M."/>
            <person name="Nieves C."/>
            <person name="Viehboeck T."/>
            <person name="Krause N."/>
            <person name="Rivera-Millot A."/>
            <person name="Nakamura A."/>
            <person name="Vischer N."/>
            <person name="VanNieuwenhze M."/>
            <person name="Brun Y."/>
            <person name="Cava F."/>
            <person name="Bulgheresi S."/>
            <person name="Veyrier F."/>
        </authorList>
    </citation>
    <scope>NUCLEOTIDE SEQUENCE</scope>
    <source>
        <strain evidence="6">17694</strain>
    </source>
</reference>
<dbReference type="Pfam" id="PF01565">
    <property type="entry name" value="FAD_binding_4"/>
    <property type="match status" value="1"/>
</dbReference>
<dbReference type="SUPFAM" id="SSF55103">
    <property type="entry name" value="FAD-linked oxidases, C-terminal domain"/>
    <property type="match status" value="1"/>
</dbReference>
<dbReference type="InterPro" id="IPR006094">
    <property type="entry name" value="Oxid_FAD_bind_N"/>
</dbReference>
<dbReference type="InterPro" id="IPR016171">
    <property type="entry name" value="Vanillyl_alc_oxidase_C-sub2"/>
</dbReference>
<dbReference type="Gene3D" id="3.30.465.10">
    <property type="match status" value="1"/>
</dbReference>
<dbReference type="InterPro" id="IPR016169">
    <property type="entry name" value="FAD-bd_PCMH_sub2"/>
</dbReference>
<protein>
    <submittedName>
        <fullName evidence="6">FAD-binding oxidoreductase</fullName>
    </submittedName>
</protein>
<evidence type="ECO:0000256" key="3">
    <source>
        <dbReference type="ARBA" id="ARBA00022630"/>
    </source>
</evidence>
<organism evidence="6 7">
    <name type="scientific">Conchiformibius kuhniae</name>
    <dbReference type="NCBI Taxonomy" id="211502"/>
    <lineage>
        <taxon>Bacteria</taxon>
        <taxon>Pseudomonadati</taxon>
        <taxon>Pseudomonadota</taxon>
        <taxon>Betaproteobacteria</taxon>
        <taxon>Neisseriales</taxon>
        <taxon>Neisseriaceae</taxon>
        <taxon>Conchiformibius</taxon>
    </lineage>
</organism>
<dbReference type="PANTHER" id="PTHR43716:SF2">
    <property type="entry name" value="BLL6224 PROTEIN"/>
    <property type="match status" value="1"/>
</dbReference>
<reference evidence="6" key="2">
    <citation type="submission" date="2024-09" db="EMBL/GenBank/DDBJ databases">
        <authorList>
            <person name="Veyrier F.J."/>
        </authorList>
    </citation>
    <scope>NUCLEOTIDE SEQUENCE</scope>
    <source>
        <strain evidence="6">17694</strain>
    </source>
</reference>
<dbReference type="InterPro" id="IPR036318">
    <property type="entry name" value="FAD-bd_PCMH-like_sf"/>
</dbReference>
<dbReference type="FunFam" id="1.10.45.10:FF:000001">
    <property type="entry name" value="D-lactate dehydrogenase mitochondrial"/>
    <property type="match status" value="1"/>
</dbReference>
<dbReference type="Pfam" id="PF02913">
    <property type="entry name" value="FAD-oxidase_C"/>
    <property type="match status" value="1"/>
</dbReference>
<evidence type="ECO:0000256" key="1">
    <source>
        <dbReference type="ARBA" id="ARBA00001974"/>
    </source>
</evidence>
<dbReference type="PANTHER" id="PTHR43716">
    <property type="entry name" value="D-2-HYDROXYGLUTARATE DEHYDROGENASE, MITOCHONDRIAL"/>
    <property type="match status" value="1"/>
</dbReference>
<dbReference type="Gene3D" id="3.30.43.10">
    <property type="entry name" value="Uridine Diphospho-n-acetylenolpyruvylglucosamine Reductase, domain 2"/>
    <property type="match status" value="1"/>
</dbReference>
<dbReference type="GO" id="GO:0003824">
    <property type="term" value="F:catalytic activity"/>
    <property type="evidence" value="ECO:0007669"/>
    <property type="project" value="InterPro"/>
</dbReference>
<keyword evidence="3" id="KW-0285">Flavoprotein</keyword>